<evidence type="ECO:0000256" key="3">
    <source>
        <dbReference type="ARBA" id="ARBA00023163"/>
    </source>
</evidence>
<evidence type="ECO:0000256" key="2">
    <source>
        <dbReference type="ARBA" id="ARBA00023125"/>
    </source>
</evidence>
<protein>
    <submittedName>
        <fullName evidence="5">Helix-turn-helix domain-containing protein</fullName>
    </submittedName>
</protein>
<dbReference type="RefSeq" id="WP_264089646.1">
    <property type="nucleotide sequence ID" value="NZ_JAMPJT010000003.1"/>
</dbReference>
<dbReference type="InterPro" id="IPR035418">
    <property type="entry name" value="AraC-bd_2"/>
</dbReference>
<dbReference type="Pfam" id="PF12833">
    <property type="entry name" value="HTH_18"/>
    <property type="match status" value="1"/>
</dbReference>
<comment type="caution">
    <text evidence="5">The sequence shown here is derived from an EMBL/GenBank/DDBJ whole genome shotgun (WGS) entry which is preliminary data.</text>
</comment>
<sequence length="319" mass="36844">MPVAVDHRFDTDSVAMHERKDYWREVVCETFVPLHCEFLKHDAFSGRIQVQNLASISLVDVSASRQKVLRNKQEIARSREEFILLSMVLSGRSLVVQGGREALLTPGDFALYDTRSPYELHFDGAFRQMVVQIPRAELHRRVAGLEYLTALTLSANRPMEKLTFDFLHGLWSVHHSLGEAPQLHLKEQALDLLGMVLAERVPRSLPEKPTNMALLYRMKMAIQDRLSDPQLSLTVLASMFGISTRYASMLFESESTTFGRYLLHCRLERCARELRAPAQRQRKINEIAFHWGFSDISYFSRVFKQRFGMSAREFRLNHN</sequence>
<dbReference type="Proteomes" id="UP001165568">
    <property type="component" value="Unassembled WGS sequence"/>
</dbReference>
<dbReference type="PANTHER" id="PTHR46796:SF6">
    <property type="entry name" value="ARAC SUBFAMILY"/>
    <property type="match status" value="1"/>
</dbReference>
<dbReference type="Proteomes" id="UP001165569">
    <property type="component" value="Unassembled WGS sequence"/>
</dbReference>
<dbReference type="GO" id="GO:0043565">
    <property type="term" value="F:sequence-specific DNA binding"/>
    <property type="evidence" value="ECO:0007669"/>
    <property type="project" value="InterPro"/>
</dbReference>
<keyword evidence="7" id="KW-1185">Reference proteome</keyword>
<dbReference type="InterPro" id="IPR018060">
    <property type="entry name" value="HTH_AraC"/>
</dbReference>
<dbReference type="SMART" id="SM00342">
    <property type="entry name" value="HTH_ARAC"/>
    <property type="match status" value="1"/>
</dbReference>
<keyword evidence="1" id="KW-0805">Transcription regulation</keyword>
<evidence type="ECO:0000313" key="6">
    <source>
        <dbReference type="EMBL" id="MCV9881963.1"/>
    </source>
</evidence>
<dbReference type="PRINTS" id="PR00032">
    <property type="entry name" value="HTHARAC"/>
</dbReference>
<dbReference type="EMBL" id="JAMPJT010000003">
    <property type="protein sequence ID" value="MCV9878540.1"/>
    <property type="molecule type" value="Genomic_DNA"/>
</dbReference>
<feature type="domain" description="HTH araC/xylS-type" evidence="4">
    <location>
        <begin position="216"/>
        <end position="317"/>
    </location>
</feature>
<accession>A0AA42C380</accession>
<keyword evidence="3" id="KW-0804">Transcription</keyword>
<dbReference type="Pfam" id="PF14525">
    <property type="entry name" value="AraC_binding_2"/>
    <property type="match status" value="1"/>
</dbReference>
<proteinExistence type="predicted"/>
<reference evidence="5" key="1">
    <citation type="submission" date="2022-04" db="EMBL/GenBank/DDBJ databases">
        <title>Brenneria sp. isolated from walnut trees in Serbia.</title>
        <authorList>
            <person name="Gasic K."/>
            <person name="Zlatkovic N."/>
            <person name="Kuzmanovic N."/>
        </authorList>
    </citation>
    <scope>NUCLEOTIDE SEQUENCE</scope>
    <source>
        <strain evidence="6">KBI 423</strain>
        <strain evidence="5">KBI 447</strain>
    </source>
</reference>
<dbReference type="SUPFAM" id="SSF46689">
    <property type="entry name" value="Homeodomain-like"/>
    <property type="match status" value="1"/>
</dbReference>
<dbReference type="Gene3D" id="1.10.10.60">
    <property type="entry name" value="Homeodomain-like"/>
    <property type="match status" value="1"/>
</dbReference>
<dbReference type="PROSITE" id="PS01124">
    <property type="entry name" value="HTH_ARAC_FAMILY_2"/>
    <property type="match status" value="1"/>
</dbReference>
<dbReference type="EMBL" id="JAMPJU010000003">
    <property type="protein sequence ID" value="MCV9881963.1"/>
    <property type="molecule type" value="Genomic_DNA"/>
</dbReference>
<name>A0AA42C380_9GAMM</name>
<keyword evidence="2" id="KW-0238">DNA-binding</keyword>
<dbReference type="InterPro" id="IPR020449">
    <property type="entry name" value="Tscrpt_reg_AraC-type_HTH"/>
</dbReference>
<dbReference type="GO" id="GO:0003700">
    <property type="term" value="F:DNA-binding transcription factor activity"/>
    <property type="evidence" value="ECO:0007669"/>
    <property type="project" value="InterPro"/>
</dbReference>
<gene>
    <name evidence="5" type="ORF">NC803_06710</name>
    <name evidence="6" type="ORF">NC856_06705</name>
</gene>
<evidence type="ECO:0000313" key="5">
    <source>
        <dbReference type="EMBL" id="MCV9878540.1"/>
    </source>
</evidence>
<dbReference type="InterPro" id="IPR050204">
    <property type="entry name" value="AraC_XylS_family_regulators"/>
</dbReference>
<dbReference type="AlphaFoldDB" id="A0AA42C380"/>
<evidence type="ECO:0000313" key="7">
    <source>
        <dbReference type="Proteomes" id="UP001165568"/>
    </source>
</evidence>
<evidence type="ECO:0000259" key="4">
    <source>
        <dbReference type="PROSITE" id="PS01124"/>
    </source>
</evidence>
<dbReference type="PANTHER" id="PTHR46796">
    <property type="entry name" value="HTH-TYPE TRANSCRIPTIONAL ACTIVATOR RHAS-RELATED"/>
    <property type="match status" value="1"/>
</dbReference>
<evidence type="ECO:0000256" key="1">
    <source>
        <dbReference type="ARBA" id="ARBA00023015"/>
    </source>
</evidence>
<organism evidence="5 8">
    <name type="scientific">Brenneria izbisi</name>
    <dbReference type="NCBI Taxonomy" id="2939450"/>
    <lineage>
        <taxon>Bacteria</taxon>
        <taxon>Pseudomonadati</taxon>
        <taxon>Pseudomonadota</taxon>
        <taxon>Gammaproteobacteria</taxon>
        <taxon>Enterobacterales</taxon>
        <taxon>Pectobacteriaceae</taxon>
        <taxon>Brenneria</taxon>
    </lineage>
</organism>
<evidence type="ECO:0000313" key="8">
    <source>
        <dbReference type="Proteomes" id="UP001165569"/>
    </source>
</evidence>
<dbReference type="InterPro" id="IPR009057">
    <property type="entry name" value="Homeodomain-like_sf"/>
</dbReference>